<feature type="non-terminal residue" evidence="18">
    <location>
        <position position="950"/>
    </location>
</feature>
<evidence type="ECO:0000256" key="1">
    <source>
        <dbReference type="ARBA" id="ARBA00004496"/>
    </source>
</evidence>
<keyword evidence="3" id="KW-0479">Metal-binding</keyword>
<dbReference type="InterPro" id="IPR003439">
    <property type="entry name" value="ABC_transporter-like_ATP-bd"/>
</dbReference>
<dbReference type="GO" id="GO:0016887">
    <property type="term" value="F:ATP hydrolysis activity"/>
    <property type="evidence" value="ECO:0007669"/>
    <property type="project" value="InterPro"/>
</dbReference>
<keyword evidence="9" id="KW-0862">Zinc</keyword>
<dbReference type="GO" id="GO:0004518">
    <property type="term" value="F:nuclease activity"/>
    <property type="evidence" value="ECO:0007669"/>
    <property type="project" value="UniProtKB-KW"/>
</dbReference>
<keyword evidence="6" id="KW-0227">DNA damage</keyword>
<dbReference type="GO" id="GO:0003677">
    <property type="term" value="F:DNA binding"/>
    <property type="evidence" value="ECO:0007669"/>
    <property type="project" value="UniProtKB-KW"/>
</dbReference>
<keyword evidence="8" id="KW-0863">Zinc-finger</keyword>
<dbReference type="PANTHER" id="PTHR43152:SF3">
    <property type="entry name" value="UVRABC SYSTEM PROTEIN A"/>
    <property type="match status" value="1"/>
</dbReference>
<dbReference type="CDD" id="cd03271">
    <property type="entry name" value="ABC_UvrA_II"/>
    <property type="match status" value="1"/>
</dbReference>
<evidence type="ECO:0000256" key="8">
    <source>
        <dbReference type="ARBA" id="ARBA00022771"/>
    </source>
</evidence>
<proteinExistence type="inferred from homology"/>
<comment type="similarity">
    <text evidence="14">Belongs to the ABC transporter superfamily. UvrA family.</text>
</comment>
<feature type="domain" description="ABC transporter" evidence="17">
    <location>
        <begin position="618"/>
        <end position="946"/>
    </location>
</feature>
<evidence type="ECO:0000256" key="9">
    <source>
        <dbReference type="ARBA" id="ARBA00022833"/>
    </source>
</evidence>
<dbReference type="Gene3D" id="3.40.50.300">
    <property type="entry name" value="P-loop containing nucleotide triphosphate hydrolases"/>
    <property type="match status" value="3"/>
</dbReference>
<dbReference type="GO" id="GO:0006281">
    <property type="term" value="P:DNA repair"/>
    <property type="evidence" value="ECO:0007669"/>
    <property type="project" value="UniProtKB-KW"/>
</dbReference>
<dbReference type="Gene3D" id="1.20.1580.10">
    <property type="entry name" value="ABC transporter ATPase like domain"/>
    <property type="match status" value="3"/>
</dbReference>
<dbReference type="GO" id="GO:0008270">
    <property type="term" value="F:zinc ion binding"/>
    <property type="evidence" value="ECO:0007669"/>
    <property type="project" value="UniProtKB-KW"/>
</dbReference>
<evidence type="ECO:0000313" key="19">
    <source>
        <dbReference type="Proteomes" id="UP000050509"/>
    </source>
</evidence>
<dbReference type="Gene3D" id="3.30.190.20">
    <property type="match status" value="1"/>
</dbReference>
<protein>
    <recommendedName>
        <fullName evidence="15">UvrABC system protein A</fullName>
    </recommendedName>
    <alternativeName>
        <fullName evidence="16">Excinuclease ABC subunit A</fullName>
    </alternativeName>
</protein>
<organism evidence="18 19">
    <name type="scientific">Kouleothrix aurantiaca</name>
    <dbReference type="NCBI Taxonomy" id="186479"/>
    <lineage>
        <taxon>Bacteria</taxon>
        <taxon>Bacillati</taxon>
        <taxon>Chloroflexota</taxon>
        <taxon>Chloroflexia</taxon>
        <taxon>Chloroflexales</taxon>
        <taxon>Roseiflexineae</taxon>
        <taxon>Roseiflexaceae</taxon>
        <taxon>Kouleothrix</taxon>
    </lineage>
</organism>
<dbReference type="Pfam" id="PF00005">
    <property type="entry name" value="ABC_tran"/>
    <property type="match status" value="1"/>
</dbReference>
<keyword evidence="2" id="KW-0963">Cytoplasm</keyword>
<comment type="caution">
    <text evidence="18">The sequence shown here is derived from an EMBL/GenBank/DDBJ whole genome shotgun (WGS) entry which is preliminary data.</text>
</comment>
<gene>
    <name evidence="18" type="ORF">SE17_18830</name>
</gene>
<reference evidence="18 19" key="1">
    <citation type="submission" date="2015-09" db="EMBL/GenBank/DDBJ databases">
        <title>Draft genome sequence of Kouleothrix aurantiaca JCM 19913.</title>
        <authorList>
            <person name="Hemp J."/>
        </authorList>
    </citation>
    <scope>NUCLEOTIDE SEQUENCE [LARGE SCALE GENOMIC DNA]</scope>
    <source>
        <strain evidence="18 19">COM-B</strain>
    </source>
</reference>
<evidence type="ECO:0000256" key="11">
    <source>
        <dbReference type="ARBA" id="ARBA00022881"/>
    </source>
</evidence>
<comment type="subcellular location">
    <subcellularLocation>
        <location evidence="1">Cytoplasm</location>
    </subcellularLocation>
</comment>
<evidence type="ECO:0000256" key="3">
    <source>
        <dbReference type="ARBA" id="ARBA00022723"/>
    </source>
</evidence>
<evidence type="ECO:0000256" key="12">
    <source>
        <dbReference type="ARBA" id="ARBA00023125"/>
    </source>
</evidence>
<dbReference type="EMBL" id="LJCR01000747">
    <property type="protein sequence ID" value="KPV51860.1"/>
    <property type="molecule type" value="Genomic_DNA"/>
</dbReference>
<dbReference type="InterPro" id="IPR041552">
    <property type="entry name" value="UvrA_DNA-bd"/>
</dbReference>
<evidence type="ECO:0000256" key="5">
    <source>
        <dbReference type="ARBA" id="ARBA00022741"/>
    </source>
</evidence>
<evidence type="ECO:0000313" key="18">
    <source>
        <dbReference type="EMBL" id="KPV51860.1"/>
    </source>
</evidence>
<dbReference type="PROSITE" id="PS00211">
    <property type="entry name" value="ABC_TRANSPORTER_1"/>
    <property type="match status" value="2"/>
</dbReference>
<evidence type="ECO:0000256" key="6">
    <source>
        <dbReference type="ARBA" id="ARBA00022763"/>
    </source>
</evidence>
<keyword evidence="10" id="KW-0067">ATP-binding</keyword>
<dbReference type="GO" id="GO:0005524">
    <property type="term" value="F:ATP binding"/>
    <property type="evidence" value="ECO:0007669"/>
    <property type="project" value="UniProtKB-KW"/>
</dbReference>
<dbReference type="Proteomes" id="UP000050509">
    <property type="component" value="Unassembled WGS sequence"/>
</dbReference>
<keyword evidence="11" id="KW-0267">Excision nuclease</keyword>
<sequence>RRYVESLSVYARQFLGQLDKPDVDAIDGLSPAIAIDQKGNTRNPRSTVGTVTEIYDYLRLLYARIGHPHCPIDGRPLERQTAQQMVDAVLALPENSRLLLMAPVVRDKKGEHQKVLEDARRGGFVRVRIDGAVRDLDEEIKLEKYKTHTIEVVVDRLVIRNPAGDAQRPSAAEHPDRIRVADSVETALKIGSGMMTVQIVGPPAQELTFSQNYACPVHGPISLGSLEPRDFSFNNPNGACPTCGGLGVIREIDPDLVLPDRALSLAEGAIVPWGRMNRNQRRYFDDILESLAAHMGFSTQTPVRDLSADVVGTILYGSNGDIMPLRYHLRGEDRVINGPFEGVVPSLRRRLDEATDETEKNEIDQYMTPRVCSTCNGARLRPEVLGVTVQGRNIAQVSALPVAEARVWAETLLDERALDDGAAAMSARERMIATPILKEVGARLAFLVDVGLGYLTLDRTAATLSGGESQRIRLATQIGAGLMGVLYILDEPSIGLHQRDNRKLLNTLLKLRDLGNSVIVVEHDLETMQAADFLIDFGPGAGVKGGEVVAAGSPAQVAQVADSKTGAYLSGKLEIAVPAVRRTARLDGPQEANAARLPLGKKALKTASKKAKAAAPPAEPQWLELEGATMNNLRDVSVRMPLGSFVCITGVSGSGKSSLITETLYPSLANRLNKAQLKHGPYRALNGLEHLDKVIDIDQQPIGRTPRSNPATYVKLFDLIRELFAKTNEAKLRGYEAGRFSFNLKGGRCEACEGNGEKRIDMQFLADVWVRCDVCKGKRYNRETLQVKYKNKSIADVLEMDVQTALDFFDNVPRIKRILKTLHDVGLDYIALGQPATTLSGGEAQRVKLAKELARVATGRTVYILDEPTTGLHFADVQRLLEVLHRLVDAGNTVVVIEHNLDVIKTADWIIDMGPEGGDGGGQVVAEGTPEHVAQVEGSHTGYFLRDVLR</sequence>
<evidence type="ECO:0000256" key="7">
    <source>
        <dbReference type="ARBA" id="ARBA00022769"/>
    </source>
</evidence>
<evidence type="ECO:0000256" key="10">
    <source>
        <dbReference type="ARBA" id="ARBA00022840"/>
    </source>
</evidence>
<dbReference type="Pfam" id="PF17760">
    <property type="entry name" value="UvrA_inter"/>
    <property type="match status" value="1"/>
</dbReference>
<keyword evidence="4" id="KW-0677">Repeat</keyword>
<dbReference type="InterPro" id="IPR017871">
    <property type="entry name" value="ABC_transporter-like_CS"/>
</dbReference>
<dbReference type="Pfam" id="PF17755">
    <property type="entry name" value="UvrA_DNA-bind"/>
    <property type="match status" value="1"/>
</dbReference>
<dbReference type="AlphaFoldDB" id="A0A0P9DP43"/>
<dbReference type="InterPro" id="IPR041102">
    <property type="entry name" value="UvrA_inter"/>
</dbReference>
<accession>A0A0P9DP43</accession>
<evidence type="ECO:0000256" key="2">
    <source>
        <dbReference type="ARBA" id="ARBA00022490"/>
    </source>
</evidence>
<feature type="non-terminal residue" evidence="18">
    <location>
        <position position="1"/>
    </location>
</feature>
<evidence type="ECO:0000256" key="16">
    <source>
        <dbReference type="ARBA" id="ARBA00042156"/>
    </source>
</evidence>
<keyword evidence="5" id="KW-0547">Nucleotide-binding</keyword>
<dbReference type="InterPro" id="IPR027417">
    <property type="entry name" value="P-loop_NTPase"/>
</dbReference>
<keyword evidence="19" id="KW-1185">Reference proteome</keyword>
<evidence type="ECO:0000256" key="15">
    <source>
        <dbReference type="ARBA" id="ARBA00039316"/>
    </source>
</evidence>
<dbReference type="Gene3D" id="1.10.8.280">
    <property type="entry name" value="ABC transporter ATPase domain-like"/>
    <property type="match status" value="1"/>
</dbReference>
<keyword evidence="13" id="KW-0234">DNA repair</keyword>
<dbReference type="SUPFAM" id="SSF52540">
    <property type="entry name" value="P-loop containing nucleoside triphosphate hydrolases"/>
    <property type="match status" value="2"/>
</dbReference>
<keyword evidence="12" id="KW-0238">DNA-binding</keyword>
<name>A0A0P9DP43_9CHLR</name>
<evidence type="ECO:0000256" key="4">
    <source>
        <dbReference type="ARBA" id="ARBA00022737"/>
    </source>
</evidence>
<keyword evidence="7" id="KW-0228">DNA excision</keyword>
<dbReference type="GO" id="GO:0005737">
    <property type="term" value="C:cytoplasm"/>
    <property type="evidence" value="ECO:0007669"/>
    <property type="project" value="UniProtKB-SubCell"/>
</dbReference>
<evidence type="ECO:0000259" key="17">
    <source>
        <dbReference type="PROSITE" id="PS50893"/>
    </source>
</evidence>
<dbReference type="PROSITE" id="PS50893">
    <property type="entry name" value="ABC_TRANSPORTER_2"/>
    <property type="match status" value="1"/>
</dbReference>
<evidence type="ECO:0000256" key="13">
    <source>
        <dbReference type="ARBA" id="ARBA00023204"/>
    </source>
</evidence>
<evidence type="ECO:0000256" key="14">
    <source>
        <dbReference type="ARBA" id="ARBA00038000"/>
    </source>
</evidence>
<dbReference type="PANTHER" id="PTHR43152">
    <property type="entry name" value="UVRABC SYSTEM PROTEIN A"/>
    <property type="match status" value="1"/>
</dbReference>